<keyword evidence="2" id="KW-1185">Reference proteome</keyword>
<organism evidence="1 2">
    <name type="scientific">Rubus argutus</name>
    <name type="common">Southern blackberry</name>
    <dbReference type="NCBI Taxonomy" id="59490"/>
    <lineage>
        <taxon>Eukaryota</taxon>
        <taxon>Viridiplantae</taxon>
        <taxon>Streptophyta</taxon>
        <taxon>Embryophyta</taxon>
        <taxon>Tracheophyta</taxon>
        <taxon>Spermatophyta</taxon>
        <taxon>Magnoliopsida</taxon>
        <taxon>eudicotyledons</taxon>
        <taxon>Gunneridae</taxon>
        <taxon>Pentapetalae</taxon>
        <taxon>rosids</taxon>
        <taxon>fabids</taxon>
        <taxon>Rosales</taxon>
        <taxon>Rosaceae</taxon>
        <taxon>Rosoideae</taxon>
        <taxon>Rosoideae incertae sedis</taxon>
        <taxon>Rubus</taxon>
    </lineage>
</organism>
<evidence type="ECO:0000313" key="2">
    <source>
        <dbReference type="Proteomes" id="UP001457282"/>
    </source>
</evidence>
<protein>
    <submittedName>
        <fullName evidence="1">Uncharacterized protein</fullName>
    </submittedName>
</protein>
<name>A0AAW1VWH3_RUBAR</name>
<proteinExistence type="predicted"/>
<gene>
    <name evidence="1" type="ORF">M0R45_036067</name>
</gene>
<reference evidence="1 2" key="1">
    <citation type="journal article" date="2023" name="G3 (Bethesda)">
        <title>A chromosome-length genome assembly and annotation of blackberry (Rubus argutus, cv. 'Hillquist').</title>
        <authorList>
            <person name="Bruna T."/>
            <person name="Aryal R."/>
            <person name="Dudchenko O."/>
            <person name="Sargent D.J."/>
            <person name="Mead D."/>
            <person name="Buti M."/>
            <person name="Cavallini A."/>
            <person name="Hytonen T."/>
            <person name="Andres J."/>
            <person name="Pham M."/>
            <person name="Weisz D."/>
            <person name="Mascagni F."/>
            <person name="Usai G."/>
            <person name="Natali L."/>
            <person name="Bassil N."/>
            <person name="Fernandez G.E."/>
            <person name="Lomsadze A."/>
            <person name="Armour M."/>
            <person name="Olukolu B."/>
            <person name="Poorten T."/>
            <person name="Britton C."/>
            <person name="Davik J."/>
            <person name="Ashrafi H."/>
            <person name="Aiden E.L."/>
            <person name="Borodovsky M."/>
            <person name="Worthington M."/>
        </authorList>
    </citation>
    <scope>NUCLEOTIDE SEQUENCE [LARGE SCALE GENOMIC DNA]</scope>
    <source>
        <strain evidence="1">PI 553951</strain>
    </source>
</reference>
<comment type="caution">
    <text evidence="1">The sequence shown here is derived from an EMBL/GenBank/DDBJ whole genome shotgun (WGS) entry which is preliminary data.</text>
</comment>
<dbReference type="EMBL" id="JBEDUW010000007">
    <property type="protein sequence ID" value="KAK9912195.1"/>
    <property type="molecule type" value="Genomic_DNA"/>
</dbReference>
<evidence type="ECO:0000313" key="1">
    <source>
        <dbReference type="EMBL" id="KAK9912195.1"/>
    </source>
</evidence>
<dbReference type="Proteomes" id="UP001457282">
    <property type="component" value="Unassembled WGS sequence"/>
</dbReference>
<dbReference type="AlphaFoldDB" id="A0AAW1VWH3"/>
<accession>A0AAW1VWH3</accession>
<sequence>MDRRRGGEGPGWFDDMEFRAWARFLGRLATVGRCLERLAWVIWFGEDGEMMVEEVFSVSCYGEQELEGSVWVIWEQLWEVRRCLAFGGVDNKRARAVALGISRSRQRLVHGLAGLKVLM</sequence>